<dbReference type="Proteomes" id="UP000799441">
    <property type="component" value="Unassembled WGS sequence"/>
</dbReference>
<reference evidence="11" key="1">
    <citation type="journal article" date="2020" name="Stud. Mycol.">
        <title>101 Dothideomycetes genomes: a test case for predicting lifestyles and emergence of pathogens.</title>
        <authorList>
            <person name="Haridas S."/>
            <person name="Albert R."/>
            <person name="Binder M."/>
            <person name="Bloem J."/>
            <person name="Labutti K."/>
            <person name="Salamov A."/>
            <person name="Andreopoulos B."/>
            <person name="Baker S."/>
            <person name="Barry K."/>
            <person name="Bills G."/>
            <person name="Bluhm B."/>
            <person name="Cannon C."/>
            <person name="Castanera R."/>
            <person name="Culley D."/>
            <person name="Daum C."/>
            <person name="Ezra D."/>
            <person name="Gonzalez J."/>
            <person name="Henrissat B."/>
            <person name="Kuo A."/>
            <person name="Liang C."/>
            <person name="Lipzen A."/>
            <person name="Lutzoni F."/>
            <person name="Magnuson J."/>
            <person name="Mondo S."/>
            <person name="Nolan M."/>
            <person name="Ohm R."/>
            <person name="Pangilinan J."/>
            <person name="Park H.-J."/>
            <person name="Ramirez L."/>
            <person name="Alfaro M."/>
            <person name="Sun H."/>
            <person name="Tritt A."/>
            <person name="Yoshinaga Y."/>
            <person name="Zwiers L.-H."/>
            <person name="Turgeon B."/>
            <person name="Goodwin S."/>
            <person name="Spatafora J."/>
            <person name="Crous P."/>
            <person name="Grigoriev I."/>
        </authorList>
    </citation>
    <scope>NUCLEOTIDE SEQUENCE</scope>
    <source>
        <strain evidence="11">CBS 116435</strain>
    </source>
</reference>
<evidence type="ECO:0000256" key="5">
    <source>
        <dbReference type="ARBA" id="ARBA00022917"/>
    </source>
</evidence>
<keyword evidence="5 8" id="KW-0648">Protein biosynthesis</keyword>
<dbReference type="InterPro" id="IPR032005">
    <property type="entry name" value="TyrRSs_C"/>
</dbReference>
<dbReference type="GO" id="GO:0004831">
    <property type="term" value="F:tyrosine-tRNA ligase activity"/>
    <property type="evidence" value="ECO:0007669"/>
    <property type="project" value="UniProtKB-EC"/>
</dbReference>
<dbReference type="Gene3D" id="1.10.240.10">
    <property type="entry name" value="Tyrosyl-Transfer RNA Synthetase"/>
    <property type="match status" value="1"/>
</dbReference>
<evidence type="ECO:0000256" key="8">
    <source>
        <dbReference type="RuleBase" id="RU361234"/>
    </source>
</evidence>
<dbReference type="Pfam" id="PF00579">
    <property type="entry name" value="tRNA-synt_1b"/>
    <property type="match status" value="1"/>
</dbReference>
<dbReference type="PANTHER" id="PTHR11766">
    <property type="entry name" value="TYROSYL-TRNA SYNTHETASE"/>
    <property type="match status" value="1"/>
</dbReference>
<dbReference type="EMBL" id="MU003774">
    <property type="protein sequence ID" value="KAF2723947.1"/>
    <property type="molecule type" value="Genomic_DNA"/>
</dbReference>
<dbReference type="InterPro" id="IPR036986">
    <property type="entry name" value="S4_RNA-bd_sf"/>
</dbReference>
<dbReference type="FunFam" id="3.40.50.620:FF:000227">
    <property type="entry name" value="Tyrosine--tRNA ligase"/>
    <property type="match status" value="1"/>
</dbReference>
<dbReference type="GO" id="GO:0005829">
    <property type="term" value="C:cytosol"/>
    <property type="evidence" value="ECO:0007669"/>
    <property type="project" value="TreeGrafter"/>
</dbReference>
<keyword evidence="6 8" id="KW-0030">Aminoacyl-tRNA synthetase</keyword>
<proteinExistence type="inferred from homology"/>
<dbReference type="GO" id="GO:0003723">
    <property type="term" value="F:RNA binding"/>
    <property type="evidence" value="ECO:0007669"/>
    <property type="project" value="InterPro"/>
</dbReference>
<comment type="similarity">
    <text evidence="1 8">Belongs to the class-I aminoacyl-tRNA synthetase family.</text>
</comment>
<feature type="region of interest" description="Disordered" evidence="9">
    <location>
        <begin position="417"/>
        <end position="438"/>
    </location>
</feature>
<dbReference type="SUPFAM" id="SSF55174">
    <property type="entry name" value="Alpha-L RNA-binding motif"/>
    <property type="match status" value="1"/>
</dbReference>
<sequence>MARQTLLRLADSAAEPFICRRCWSRINNSATKRSPRRWSSTTTQASAPRPGVLSLLEERGYVKEIAGDRNRLARILDTRQVGVYSGIDPTASSLHLGHLLPLMVLIWLFHHGHSVVSLIGGATAKVGDPSGRLTSRMSMSESTQVDNVRAMSAQMGRLWGNAQEVGRKYGLRGGAGEGADKRALLNNAGWLDSLNILDFLKWAGNGARIGTMLGRDTVKNKMEKGDGMSFAEFTYPLLQAWDWWHMYQHYSVQLQIGGSDQYGNIVAGIDTVRFIAQSQTDPPPRYLDTAGKIKEDYQPMGLTVPLLTTASGEKFGKSAGNAIWLDQSLTSSFDLYGFLLRSADADVERYLNLFTLLPRQHIADTMTQHSQDPGKRLAQHLLAAEVVELAHGSEVAAKTKHEHQQLRAPSLEFLVRQHRSSDGAEASPNSTEETPQQGSIQLPASDVLGQPFAHILVQASLARTKSEARRTIQAGGMYVAKRAQNAREEGDGRLDFVPLKSDKAEASAEFIMDGLLVLRVGKWKVTVIEVVNGGVASLTA</sequence>
<keyword evidence="12" id="KW-1185">Reference proteome</keyword>
<name>A0A9P4QB57_9PEZI</name>
<evidence type="ECO:0000256" key="7">
    <source>
        <dbReference type="ARBA" id="ARBA00048248"/>
    </source>
</evidence>
<evidence type="ECO:0000313" key="12">
    <source>
        <dbReference type="Proteomes" id="UP000799441"/>
    </source>
</evidence>
<comment type="caution">
    <text evidence="11">The sequence shown here is derived from an EMBL/GenBank/DDBJ whole genome shotgun (WGS) entry which is preliminary data.</text>
</comment>
<dbReference type="OrthoDB" id="337870at2759"/>
<dbReference type="CDD" id="cd00805">
    <property type="entry name" value="TyrRS_core"/>
    <property type="match status" value="1"/>
</dbReference>
<dbReference type="InterPro" id="IPR014729">
    <property type="entry name" value="Rossmann-like_a/b/a_fold"/>
</dbReference>
<dbReference type="Gene3D" id="3.40.50.620">
    <property type="entry name" value="HUPs"/>
    <property type="match status" value="1"/>
</dbReference>
<dbReference type="InterPro" id="IPR002307">
    <property type="entry name" value="Tyr-tRNA-ligase"/>
</dbReference>
<dbReference type="GO" id="GO:0006437">
    <property type="term" value="P:tyrosyl-tRNA aminoacylation"/>
    <property type="evidence" value="ECO:0007669"/>
    <property type="project" value="InterPro"/>
</dbReference>
<keyword evidence="4 8" id="KW-0067">ATP-binding</keyword>
<accession>A0A9P4QB57</accession>
<dbReference type="SUPFAM" id="SSF52374">
    <property type="entry name" value="Nucleotidylyl transferase"/>
    <property type="match status" value="1"/>
</dbReference>
<dbReference type="Gene3D" id="3.10.290.10">
    <property type="entry name" value="RNA-binding S4 domain"/>
    <property type="match status" value="1"/>
</dbReference>
<dbReference type="GO" id="GO:0005739">
    <property type="term" value="C:mitochondrion"/>
    <property type="evidence" value="ECO:0007669"/>
    <property type="project" value="TreeGrafter"/>
</dbReference>
<dbReference type="FunFam" id="1.10.240.10:FF:000001">
    <property type="entry name" value="Tyrosine--tRNA ligase"/>
    <property type="match status" value="1"/>
</dbReference>
<dbReference type="Pfam" id="PF16714">
    <property type="entry name" value="TyrRSs_C"/>
    <property type="match status" value="1"/>
</dbReference>
<evidence type="ECO:0000256" key="2">
    <source>
        <dbReference type="ARBA" id="ARBA00022598"/>
    </source>
</evidence>
<evidence type="ECO:0000313" key="11">
    <source>
        <dbReference type="EMBL" id="KAF2723947.1"/>
    </source>
</evidence>
<gene>
    <name evidence="11" type="ORF">K431DRAFT_263832</name>
</gene>
<evidence type="ECO:0000256" key="6">
    <source>
        <dbReference type="ARBA" id="ARBA00023146"/>
    </source>
</evidence>
<organism evidence="11 12">
    <name type="scientific">Polychaeton citri CBS 116435</name>
    <dbReference type="NCBI Taxonomy" id="1314669"/>
    <lineage>
        <taxon>Eukaryota</taxon>
        <taxon>Fungi</taxon>
        <taxon>Dikarya</taxon>
        <taxon>Ascomycota</taxon>
        <taxon>Pezizomycotina</taxon>
        <taxon>Dothideomycetes</taxon>
        <taxon>Dothideomycetidae</taxon>
        <taxon>Capnodiales</taxon>
        <taxon>Capnodiaceae</taxon>
        <taxon>Polychaeton</taxon>
    </lineage>
</organism>
<evidence type="ECO:0000256" key="9">
    <source>
        <dbReference type="SAM" id="MobiDB-lite"/>
    </source>
</evidence>
<dbReference type="PANTHER" id="PTHR11766:SF0">
    <property type="entry name" value="TYROSINE--TRNA LIGASE, MITOCHONDRIAL"/>
    <property type="match status" value="1"/>
</dbReference>
<comment type="catalytic activity">
    <reaction evidence="7 8">
        <text>tRNA(Tyr) + L-tyrosine + ATP = L-tyrosyl-tRNA(Tyr) + AMP + diphosphate + H(+)</text>
        <dbReference type="Rhea" id="RHEA:10220"/>
        <dbReference type="Rhea" id="RHEA-COMP:9706"/>
        <dbReference type="Rhea" id="RHEA-COMP:9707"/>
        <dbReference type="ChEBI" id="CHEBI:15378"/>
        <dbReference type="ChEBI" id="CHEBI:30616"/>
        <dbReference type="ChEBI" id="CHEBI:33019"/>
        <dbReference type="ChEBI" id="CHEBI:58315"/>
        <dbReference type="ChEBI" id="CHEBI:78442"/>
        <dbReference type="ChEBI" id="CHEBI:78536"/>
        <dbReference type="ChEBI" id="CHEBI:456215"/>
        <dbReference type="EC" id="6.1.1.1"/>
    </reaction>
</comment>
<dbReference type="InterPro" id="IPR002305">
    <property type="entry name" value="aa-tRNA-synth_Ic"/>
</dbReference>
<dbReference type="InterPro" id="IPR024088">
    <property type="entry name" value="Tyr-tRNA-ligase_bac-type"/>
</dbReference>
<dbReference type="GO" id="GO:0005524">
    <property type="term" value="F:ATP binding"/>
    <property type="evidence" value="ECO:0007669"/>
    <property type="project" value="UniProtKB-KW"/>
</dbReference>
<evidence type="ECO:0000256" key="4">
    <source>
        <dbReference type="ARBA" id="ARBA00022840"/>
    </source>
</evidence>
<protein>
    <recommendedName>
        <fullName evidence="8">Tyrosine--tRNA ligase</fullName>
        <ecNumber evidence="8">6.1.1.1</ecNumber>
    </recommendedName>
    <alternativeName>
        <fullName evidence="8">Tyrosyl-tRNA synthetase</fullName>
    </alternativeName>
</protein>
<dbReference type="AlphaFoldDB" id="A0A9P4QB57"/>
<dbReference type="EC" id="6.1.1.1" evidence="8"/>
<dbReference type="NCBIfam" id="TIGR00234">
    <property type="entry name" value="tyrS"/>
    <property type="match status" value="1"/>
</dbReference>
<keyword evidence="2 8" id="KW-0436">Ligase</keyword>
<feature type="domain" description="Tyrosyl-tRNA synthetase C-terminal" evidence="10">
    <location>
        <begin position="436"/>
        <end position="532"/>
    </location>
</feature>
<dbReference type="PRINTS" id="PR01040">
    <property type="entry name" value="TRNASYNTHTYR"/>
</dbReference>
<evidence type="ECO:0000259" key="10">
    <source>
        <dbReference type="Pfam" id="PF16714"/>
    </source>
</evidence>
<evidence type="ECO:0000256" key="3">
    <source>
        <dbReference type="ARBA" id="ARBA00022741"/>
    </source>
</evidence>
<keyword evidence="3 8" id="KW-0547">Nucleotide-binding</keyword>
<feature type="compositionally biased region" description="Polar residues" evidence="9">
    <location>
        <begin position="427"/>
        <end position="438"/>
    </location>
</feature>
<evidence type="ECO:0000256" key="1">
    <source>
        <dbReference type="ARBA" id="ARBA00005594"/>
    </source>
</evidence>